<organism evidence="1 3">
    <name type="scientific">Stenotrophomonas maltophilia</name>
    <name type="common">Pseudomonas maltophilia</name>
    <name type="synonym">Xanthomonas maltophilia</name>
    <dbReference type="NCBI Taxonomy" id="40324"/>
    <lineage>
        <taxon>Bacteria</taxon>
        <taxon>Pseudomonadati</taxon>
        <taxon>Pseudomonadota</taxon>
        <taxon>Gammaproteobacteria</taxon>
        <taxon>Lysobacterales</taxon>
        <taxon>Lysobacteraceae</taxon>
        <taxon>Stenotrophomonas</taxon>
        <taxon>Stenotrophomonas maltophilia group</taxon>
    </lineage>
</organism>
<accession>A0AAI9C2A2</accession>
<sequence length="58" mass="5924">MALDVAGFEAGMLQRAEDATSIGTAFEVVRNGAVALFCSDCCGSNGNDCVPEIDPGIN</sequence>
<comment type="caution">
    <text evidence="1">The sequence shown here is derived from an EMBL/GenBank/DDBJ whole genome shotgun (WGS) entry which is preliminary data.</text>
</comment>
<protein>
    <submittedName>
        <fullName evidence="1">Uncharacterized protein</fullName>
    </submittedName>
</protein>
<evidence type="ECO:0000313" key="2">
    <source>
        <dbReference type="EMBL" id="EKT4441871.1"/>
    </source>
</evidence>
<reference evidence="1" key="2">
    <citation type="submission" date="2022-07" db="EMBL/GenBank/DDBJ databases">
        <authorList>
            <consortium name="DAFM: The Division of Animal and Food Microbiology"/>
        </authorList>
    </citation>
    <scope>NUCLEOTIDE SEQUENCE</scope>
    <source>
        <strain evidence="1">19MO01SH01-2</strain>
    </source>
</reference>
<reference evidence="2" key="1">
    <citation type="submission" date="2022-07" db="EMBL/GenBank/DDBJ databases">
        <authorList>
            <consortium name="Clinical and Environmental Microbiology Branch: Whole genome sequencing antimicrobial resistance pathogens in the healthcare setting"/>
        </authorList>
    </citation>
    <scope>NUCLEOTIDE SEQUENCE</scope>
    <source>
        <strain evidence="2">Stenotrophomonas_maltophilia_2021CK-00905</strain>
    </source>
</reference>
<dbReference type="Proteomes" id="UP001214521">
    <property type="component" value="Unassembled WGS sequence"/>
</dbReference>
<dbReference type="AlphaFoldDB" id="A0AAI9C2A2"/>
<dbReference type="RefSeq" id="WP_154349552.1">
    <property type="nucleotide sequence ID" value="NZ_CP040435.1"/>
</dbReference>
<evidence type="ECO:0000313" key="1">
    <source>
        <dbReference type="EMBL" id="EKT4094037.1"/>
    </source>
</evidence>
<dbReference type="Proteomes" id="UP001218208">
    <property type="component" value="Unassembled WGS sequence"/>
</dbReference>
<evidence type="ECO:0000313" key="3">
    <source>
        <dbReference type="Proteomes" id="UP001218208"/>
    </source>
</evidence>
<gene>
    <name evidence="1" type="ORF">QEG23_003589</name>
    <name evidence="2" type="ORF">QEK83_002536</name>
</gene>
<proteinExistence type="predicted"/>
<dbReference type="EMBL" id="ABLOMU010000026">
    <property type="protein sequence ID" value="EKT4441871.1"/>
    <property type="molecule type" value="Genomic_DNA"/>
</dbReference>
<name>A0AAI9C2A2_STEMA</name>
<dbReference type="EMBL" id="ABLOJW010000022">
    <property type="protein sequence ID" value="EKT4094037.1"/>
    <property type="molecule type" value="Genomic_DNA"/>
</dbReference>